<protein>
    <submittedName>
        <fullName evidence="2">Uncharacterized protein</fullName>
    </submittedName>
</protein>
<feature type="region of interest" description="Disordered" evidence="1">
    <location>
        <begin position="75"/>
        <end position="101"/>
    </location>
</feature>
<evidence type="ECO:0000313" key="2">
    <source>
        <dbReference type="EMBL" id="THF95005.1"/>
    </source>
</evidence>
<feature type="compositionally biased region" description="Basic residues" evidence="1">
    <location>
        <begin position="204"/>
        <end position="215"/>
    </location>
</feature>
<organism evidence="2 3">
    <name type="scientific">Camellia sinensis var. sinensis</name>
    <name type="common">China tea</name>
    <dbReference type="NCBI Taxonomy" id="542762"/>
    <lineage>
        <taxon>Eukaryota</taxon>
        <taxon>Viridiplantae</taxon>
        <taxon>Streptophyta</taxon>
        <taxon>Embryophyta</taxon>
        <taxon>Tracheophyta</taxon>
        <taxon>Spermatophyta</taxon>
        <taxon>Magnoliopsida</taxon>
        <taxon>eudicotyledons</taxon>
        <taxon>Gunneridae</taxon>
        <taxon>Pentapetalae</taxon>
        <taxon>asterids</taxon>
        <taxon>Ericales</taxon>
        <taxon>Theaceae</taxon>
        <taxon>Camellia</taxon>
    </lineage>
</organism>
<feature type="region of interest" description="Disordered" evidence="1">
    <location>
        <begin position="142"/>
        <end position="229"/>
    </location>
</feature>
<evidence type="ECO:0000313" key="3">
    <source>
        <dbReference type="Proteomes" id="UP000306102"/>
    </source>
</evidence>
<dbReference type="Proteomes" id="UP000306102">
    <property type="component" value="Unassembled WGS sequence"/>
</dbReference>
<reference evidence="2 3" key="1">
    <citation type="journal article" date="2018" name="Proc. Natl. Acad. Sci. U.S.A.">
        <title>Draft genome sequence of Camellia sinensis var. sinensis provides insights into the evolution of the tea genome and tea quality.</title>
        <authorList>
            <person name="Wei C."/>
            <person name="Yang H."/>
            <person name="Wang S."/>
            <person name="Zhao J."/>
            <person name="Liu C."/>
            <person name="Gao L."/>
            <person name="Xia E."/>
            <person name="Lu Y."/>
            <person name="Tai Y."/>
            <person name="She G."/>
            <person name="Sun J."/>
            <person name="Cao H."/>
            <person name="Tong W."/>
            <person name="Gao Q."/>
            <person name="Li Y."/>
            <person name="Deng W."/>
            <person name="Jiang X."/>
            <person name="Wang W."/>
            <person name="Chen Q."/>
            <person name="Zhang S."/>
            <person name="Li H."/>
            <person name="Wu J."/>
            <person name="Wang P."/>
            <person name="Li P."/>
            <person name="Shi C."/>
            <person name="Zheng F."/>
            <person name="Jian J."/>
            <person name="Huang B."/>
            <person name="Shan D."/>
            <person name="Shi M."/>
            <person name="Fang C."/>
            <person name="Yue Y."/>
            <person name="Li F."/>
            <person name="Li D."/>
            <person name="Wei S."/>
            <person name="Han B."/>
            <person name="Jiang C."/>
            <person name="Yin Y."/>
            <person name="Xia T."/>
            <person name="Zhang Z."/>
            <person name="Bennetzen J.L."/>
            <person name="Zhao S."/>
            <person name="Wan X."/>
        </authorList>
    </citation>
    <scope>NUCLEOTIDE SEQUENCE [LARGE SCALE GENOMIC DNA]</scope>
    <source>
        <strain evidence="3">cv. Shuchazao</strain>
        <tissue evidence="2">Leaf</tissue>
    </source>
</reference>
<accession>A0A4S4D1N7</accession>
<comment type="caution">
    <text evidence="2">The sequence shown here is derived from an EMBL/GenBank/DDBJ whole genome shotgun (WGS) entry which is preliminary data.</text>
</comment>
<sequence length="575" mass="63711">MFFTVRFFVSARSTDSPSLTLHLSLSISLCSQTHSSSHSQSRSASSHYRSPSALCSHPDLCSLLSLSLSMTFHGHGGESSSRGGYETEFHNNTEDVPTYSHHTTPVEVAGNMAETVNSMQFADSDMYGPDVALDNDENEMCDEENVLGGSDDDDDEDDADAPVDIQNAPIPPRPEIPFFENIHMGVRPSTTDRHRPSPPSSRTEHRRCSHPHRHCSSAQPPPPPSIKGLKWSLKKQPYGTRPSSVLFKKAFHHRSSPPITTVLTHRAPSLLPSPPPLLLRTTTASSINKGTQVEDYCKLSSCLDSDLSGVPSATSSGNMGISTYEEPLCQNEVSDSFKGVEKSANLDSSNGRVMLIDGTSVIYRAYYKLLGMSCIPSFKCVVFYFSWFLGYMDYPCLVVEPMSTASSPMSWSSPFMWQAFKGVMTSMRFVVVMCLAKWSRSLKAWSITPLSQALLGSVMVLLDELLPNHGSLYLIPIGYDEKWPGVLLDQTNVPLFLDMDIVDEMERWCLVWLKLSDLQRWSAHGWQETTRGGGESQGNPSRESCNGDTFDLAEEGSIKGLLFMHGDIPFYKRIE</sequence>
<proteinExistence type="predicted"/>
<dbReference type="EMBL" id="SDRB02013397">
    <property type="protein sequence ID" value="THF95005.1"/>
    <property type="molecule type" value="Genomic_DNA"/>
</dbReference>
<dbReference type="STRING" id="542762.A0A4S4D1N7"/>
<keyword evidence="3" id="KW-1185">Reference proteome</keyword>
<dbReference type="AlphaFoldDB" id="A0A4S4D1N7"/>
<feature type="compositionally biased region" description="Acidic residues" evidence="1">
    <location>
        <begin position="142"/>
        <end position="161"/>
    </location>
</feature>
<gene>
    <name evidence="2" type="ORF">TEA_013347</name>
</gene>
<evidence type="ECO:0000256" key="1">
    <source>
        <dbReference type="SAM" id="MobiDB-lite"/>
    </source>
</evidence>
<name>A0A4S4D1N7_CAMSN</name>